<accession>A0ABV5ZY74</accession>
<feature type="region of interest" description="Disordered" evidence="1">
    <location>
        <begin position="38"/>
        <end position="69"/>
    </location>
</feature>
<proteinExistence type="predicted"/>
<keyword evidence="2" id="KW-0732">Signal</keyword>
<feature type="compositionally biased region" description="Basic and acidic residues" evidence="1">
    <location>
        <begin position="46"/>
        <end position="61"/>
    </location>
</feature>
<dbReference type="Gene3D" id="3.40.710.10">
    <property type="entry name" value="DD-peptidase/beta-lactamase superfamily"/>
    <property type="match status" value="1"/>
</dbReference>
<dbReference type="Proteomes" id="UP001589693">
    <property type="component" value="Unassembled WGS sequence"/>
</dbReference>
<reference evidence="3 4" key="1">
    <citation type="submission" date="2024-09" db="EMBL/GenBank/DDBJ databases">
        <authorList>
            <person name="Sun Q."/>
            <person name="Mori K."/>
        </authorList>
    </citation>
    <scope>NUCLEOTIDE SEQUENCE [LARGE SCALE GENOMIC DNA]</scope>
    <source>
        <strain evidence="3 4">TBRC 7907</strain>
    </source>
</reference>
<dbReference type="EMBL" id="JBHLZU010000015">
    <property type="protein sequence ID" value="MFB9905852.1"/>
    <property type="molecule type" value="Genomic_DNA"/>
</dbReference>
<feature type="signal peptide" evidence="2">
    <location>
        <begin position="1"/>
        <end position="22"/>
    </location>
</feature>
<dbReference type="RefSeq" id="WP_377853256.1">
    <property type="nucleotide sequence ID" value="NZ_JBHLZU010000015.1"/>
</dbReference>
<dbReference type="InterPro" id="IPR012338">
    <property type="entry name" value="Beta-lactam/transpept-like"/>
</dbReference>
<evidence type="ECO:0008006" key="5">
    <source>
        <dbReference type="Google" id="ProtNLM"/>
    </source>
</evidence>
<feature type="chain" id="PRO_5046240574" description="Serine hydrolase" evidence="2">
    <location>
        <begin position="23"/>
        <end position="301"/>
    </location>
</feature>
<name>A0ABV5ZY74_9PSEU</name>
<evidence type="ECO:0000256" key="1">
    <source>
        <dbReference type="SAM" id="MobiDB-lite"/>
    </source>
</evidence>
<keyword evidence="4" id="KW-1185">Reference proteome</keyword>
<evidence type="ECO:0000313" key="3">
    <source>
        <dbReference type="EMBL" id="MFB9905852.1"/>
    </source>
</evidence>
<comment type="caution">
    <text evidence="3">The sequence shown here is derived from an EMBL/GenBank/DDBJ whole genome shotgun (WGS) entry which is preliminary data.</text>
</comment>
<dbReference type="SUPFAM" id="SSF56601">
    <property type="entry name" value="beta-lactamase/transpeptidase-like"/>
    <property type="match status" value="1"/>
</dbReference>
<sequence length="301" mass="31844">MVVLVSAAVTAVLLTCAALLSAASGASRTDDAFVEVLPAPPGAESQAERTPRPDPKPEPRVSSRANHGPGYLAMQKSLREAAGSSTVSVIVFDREIGAPVFEEDADRGFRSASLVKLMIAIDALDRGTQTPDSARLARMLSLSDDRVASELWTANGGTQIVRRVTARLGLASQPPAREGRWGDTLISPRDVVKIYNYILGTMPDDARNAIMEALRSAPDVAADGFRQDFGIPQAFDGLPRAIKQGWSAGGGAMELHTSGVIGDNDRYVVAVLSRTPGGAQWASGSRMVTEATRVLRPLLPG</sequence>
<organism evidence="3 4">
    <name type="scientific">Allokutzneria oryzae</name>
    <dbReference type="NCBI Taxonomy" id="1378989"/>
    <lineage>
        <taxon>Bacteria</taxon>
        <taxon>Bacillati</taxon>
        <taxon>Actinomycetota</taxon>
        <taxon>Actinomycetes</taxon>
        <taxon>Pseudonocardiales</taxon>
        <taxon>Pseudonocardiaceae</taxon>
        <taxon>Allokutzneria</taxon>
    </lineage>
</organism>
<evidence type="ECO:0000313" key="4">
    <source>
        <dbReference type="Proteomes" id="UP001589693"/>
    </source>
</evidence>
<gene>
    <name evidence="3" type="ORF">ACFFQA_18100</name>
</gene>
<evidence type="ECO:0000256" key="2">
    <source>
        <dbReference type="SAM" id="SignalP"/>
    </source>
</evidence>
<protein>
    <recommendedName>
        <fullName evidence="5">Serine hydrolase</fullName>
    </recommendedName>
</protein>